<keyword evidence="6 7" id="KW-0472">Membrane</keyword>
<proteinExistence type="inferred from homology"/>
<evidence type="ECO:0000256" key="8">
    <source>
        <dbReference type="SAM" id="SignalP"/>
    </source>
</evidence>
<dbReference type="Pfam" id="PF00860">
    <property type="entry name" value="Xan_ur_permease"/>
    <property type="match status" value="1"/>
</dbReference>
<dbReference type="GO" id="GO:0005886">
    <property type="term" value="C:plasma membrane"/>
    <property type="evidence" value="ECO:0007669"/>
    <property type="project" value="TreeGrafter"/>
</dbReference>
<name>A0A9P6LUF6_9FUNG</name>
<evidence type="ECO:0000256" key="6">
    <source>
        <dbReference type="ARBA" id="ARBA00023136"/>
    </source>
</evidence>
<keyword evidence="4 7" id="KW-0812">Transmembrane</keyword>
<feature type="non-terminal residue" evidence="9">
    <location>
        <position position="1"/>
    </location>
</feature>
<dbReference type="InterPro" id="IPR006043">
    <property type="entry name" value="NCS2"/>
</dbReference>
<comment type="similarity">
    <text evidence="2">Belongs to the nucleobase:cation symporter-2 (NCS2) (TC 2.A.40) family.</text>
</comment>
<protein>
    <submittedName>
        <fullName evidence="9">Uncharacterized protein</fullName>
    </submittedName>
</protein>
<dbReference type="PANTHER" id="PTHR42810">
    <property type="entry name" value="PURINE PERMEASE C1399.01C-RELATED"/>
    <property type="match status" value="1"/>
</dbReference>
<dbReference type="GO" id="GO:0042907">
    <property type="term" value="F:xanthine transmembrane transporter activity"/>
    <property type="evidence" value="ECO:0007669"/>
    <property type="project" value="TreeGrafter"/>
</dbReference>
<feature type="transmembrane region" description="Helical" evidence="7">
    <location>
        <begin position="44"/>
        <end position="61"/>
    </location>
</feature>
<keyword evidence="10" id="KW-1185">Reference proteome</keyword>
<accession>A0A9P6LUF6</accession>
<evidence type="ECO:0000256" key="4">
    <source>
        <dbReference type="ARBA" id="ARBA00022692"/>
    </source>
</evidence>
<keyword evidence="8" id="KW-0732">Signal</keyword>
<dbReference type="Proteomes" id="UP000749646">
    <property type="component" value="Unassembled WGS sequence"/>
</dbReference>
<comment type="subcellular location">
    <subcellularLocation>
        <location evidence="1">Membrane</location>
        <topology evidence="1">Multi-pass membrane protein</topology>
    </subcellularLocation>
</comment>
<evidence type="ECO:0000256" key="7">
    <source>
        <dbReference type="SAM" id="Phobius"/>
    </source>
</evidence>
<feature type="chain" id="PRO_5040293576" evidence="8">
    <location>
        <begin position="20"/>
        <end position="116"/>
    </location>
</feature>
<dbReference type="AlphaFoldDB" id="A0A9P6LUF6"/>
<evidence type="ECO:0000256" key="2">
    <source>
        <dbReference type="ARBA" id="ARBA00008821"/>
    </source>
</evidence>
<dbReference type="PANTHER" id="PTHR42810:SF2">
    <property type="entry name" value="PURINE PERMEASE C1399.01C-RELATED"/>
    <property type="match status" value="1"/>
</dbReference>
<evidence type="ECO:0000313" key="9">
    <source>
        <dbReference type="EMBL" id="KAF9943767.1"/>
    </source>
</evidence>
<dbReference type="OrthoDB" id="1641903at2759"/>
<dbReference type="GO" id="GO:0000324">
    <property type="term" value="C:fungal-type vacuole"/>
    <property type="evidence" value="ECO:0007669"/>
    <property type="project" value="TreeGrafter"/>
</dbReference>
<organism evidence="9 10">
    <name type="scientific">Modicella reniformis</name>
    <dbReference type="NCBI Taxonomy" id="1440133"/>
    <lineage>
        <taxon>Eukaryota</taxon>
        <taxon>Fungi</taxon>
        <taxon>Fungi incertae sedis</taxon>
        <taxon>Mucoromycota</taxon>
        <taxon>Mortierellomycotina</taxon>
        <taxon>Mortierellomycetes</taxon>
        <taxon>Mortierellales</taxon>
        <taxon>Mortierellaceae</taxon>
        <taxon>Modicella</taxon>
    </lineage>
</organism>
<evidence type="ECO:0000313" key="10">
    <source>
        <dbReference type="Proteomes" id="UP000749646"/>
    </source>
</evidence>
<gene>
    <name evidence="9" type="ORF">BGZ65_000328</name>
</gene>
<comment type="caution">
    <text evidence="9">The sequence shown here is derived from an EMBL/GenBank/DDBJ whole genome shotgun (WGS) entry which is preliminary data.</text>
</comment>
<feature type="non-terminal residue" evidence="9">
    <location>
        <position position="116"/>
    </location>
</feature>
<keyword evidence="3" id="KW-0813">Transport</keyword>
<evidence type="ECO:0000256" key="3">
    <source>
        <dbReference type="ARBA" id="ARBA00022448"/>
    </source>
</evidence>
<sequence>NAQVVLGLIVGMVVAVACGYTDSTSVNASPTVTFLWTTTYPLSIYAPAIIPLLITYTLAMVESIGDITASCEVSQLSVEGREFESRLQGGILADGIAGVLAPLFMNSPMSCYAQNN</sequence>
<dbReference type="EMBL" id="JAAAHW010008868">
    <property type="protein sequence ID" value="KAF9943767.1"/>
    <property type="molecule type" value="Genomic_DNA"/>
</dbReference>
<evidence type="ECO:0000256" key="1">
    <source>
        <dbReference type="ARBA" id="ARBA00004141"/>
    </source>
</evidence>
<evidence type="ECO:0000256" key="5">
    <source>
        <dbReference type="ARBA" id="ARBA00022989"/>
    </source>
</evidence>
<keyword evidence="5 7" id="KW-1133">Transmembrane helix</keyword>
<reference evidence="9" key="1">
    <citation type="journal article" date="2020" name="Fungal Divers.">
        <title>Resolving the Mortierellaceae phylogeny through synthesis of multi-gene phylogenetics and phylogenomics.</title>
        <authorList>
            <person name="Vandepol N."/>
            <person name="Liber J."/>
            <person name="Desiro A."/>
            <person name="Na H."/>
            <person name="Kennedy M."/>
            <person name="Barry K."/>
            <person name="Grigoriev I.V."/>
            <person name="Miller A.N."/>
            <person name="O'Donnell K."/>
            <person name="Stajich J.E."/>
            <person name="Bonito G."/>
        </authorList>
    </citation>
    <scope>NUCLEOTIDE SEQUENCE</scope>
    <source>
        <strain evidence="9">MES-2147</strain>
    </source>
</reference>
<feature type="signal peptide" evidence="8">
    <location>
        <begin position="1"/>
        <end position="19"/>
    </location>
</feature>